<sequence>MFTAPPTRRPPAPPPYEYPPDYETIATASNTGQPQAPPVAANFPNPAPGLVVAPTPVGTSSLAPVAAPASAPIAAGTLVTASAPASASAPARVPVPVSASSSAPAMCEVSPSLSDMEVEVFGHRIMLPESMPGTAHLCQPPSTPLPSSDIPTNTPSQVLEASSDYPARMFDTVVMVSKLMPQNKKRGKKCTANSDPDKHGPFQFNTGDGFDGFSQALARRLQTTTSLIDFVSVEWRFIKPNNAAWSPLRDAPGFLYLAKQINFRASARTPKEYDINIRLNPPRRALPTDVPMPWASAPAASSSRGGGASGLGPGTGFDAQVDTILGVRDEQSGDEDDGSPRKKRRFDDELKDIMDQIDQKYAPGICSVHPDVSCFHHCPTNCHYILDRPMKVVWAAQIRKDDCSLLCPPMWSTQFHANKAAPAAVAPAAPAAAPDAPAATAAAPAATAAAPAAAAITPAAAAITPAAAVAPTAATIAPAATSYPGFLGISQFGFAPPMFPIAPYNMFSGFPMPMPLSQYSQHGYPPMPTPSNSHQHSANHMPGSSSMDVDSCSSPPPSGDLTLDEFCQRYKLKDSVKAGLVCLDFEVGDDLRRITSAQWSEAGIGACAQTRILDAYSRYKKDIADNNA</sequence>
<feature type="compositionally biased region" description="Gly residues" evidence="1">
    <location>
        <begin position="304"/>
        <end position="313"/>
    </location>
</feature>
<evidence type="ECO:0000313" key="3">
    <source>
        <dbReference type="Proteomes" id="UP000298327"/>
    </source>
</evidence>
<dbReference type="EMBL" id="SEOQ01000779">
    <property type="protein sequence ID" value="TFY57048.1"/>
    <property type="molecule type" value="Genomic_DNA"/>
</dbReference>
<dbReference type="OrthoDB" id="3238775at2759"/>
<reference evidence="2 3" key="1">
    <citation type="submission" date="2019-02" db="EMBL/GenBank/DDBJ databases">
        <title>Genome sequencing of the rare red list fungi Dentipellis fragilis.</title>
        <authorList>
            <person name="Buettner E."/>
            <person name="Kellner H."/>
        </authorList>
    </citation>
    <scope>NUCLEOTIDE SEQUENCE [LARGE SCALE GENOMIC DNA]</scope>
    <source>
        <strain evidence="2 3">DSM 105465</strain>
    </source>
</reference>
<dbReference type="Proteomes" id="UP000298327">
    <property type="component" value="Unassembled WGS sequence"/>
</dbReference>
<feature type="region of interest" description="Disordered" evidence="1">
    <location>
        <begin position="1"/>
        <end position="42"/>
    </location>
</feature>
<gene>
    <name evidence="2" type="ORF">EVG20_g8691</name>
</gene>
<feature type="region of interest" description="Disordered" evidence="1">
    <location>
        <begin position="282"/>
        <end position="313"/>
    </location>
</feature>
<feature type="compositionally biased region" description="Low complexity" evidence="1">
    <location>
        <begin position="542"/>
        <end position="553"/>
    </location>
</feature>
<keyword evidence="3" id="KW-1185">Reference proteome</keyword>
<feature type="region of interest" description="Disordered" evidence="1">
    <location>
        <begin position="523"/>
        <end position="557"/>
    </location>
</feature>
<comment type="caution">
    <text evidence="2">The sequence shown here is derived from an EMBL/GenBank/DDBJ whole genome shotgun (WGS) entry which is preliminary data.</text>
</comment>
<dbReference type="AlphaFoldDB" id="A0A4Y9Y544"/>
<evidence type="ECO:0000313" key="2">
    <source>
        <dbReference type="EMBL" id="TFY57048.1"/>
    </source>
</evidence>
<proteinExistence type="predicted"/>
<accession>A0A4Y9Y544</accession>
<protein>
    <submittedName>
        <fullName evidence="2">Uncharacterized protein</fullName>
    </submittedName>
</protein>
<feature type="compositionally biased region" description="Pro residues" evidence="1">
    <location>
        <begin position="7"/>
        <end position="18"/>
    </location>
</feature>
<organism evidence="2 3">
    <name type="scientific">Dentipellis fragilis</name>
    <dbReference type="NCBI Taxonomy" id="205917"/>
    <lineage>
        <taxon>Eukaryota</taxon>
        <taxon>Fungi</taxon>
        <taxon>Dikarya</taxon>
        <taxon>Basidiomycota</taxon>
        <taxon>Agaricomycotina</taxon>
        <taxon>Agaricomycetes</taxon>
        <taxon>Russulales</taxon>
        <taxon>Hericiaceae</taxon>
        <taxon>Dentipellis</taxon>
    </lineage>
</organism>
<evidence type="ECO:0000256" key="1">
    <source>
        <dbReference type="SAM" id="MobiDB-lite"/>
    </source>
</evidence>
<name>A0A4Y9Y544_9AGAM</name>
<feature type="region of interest" description="Disordered" evidence="1">
    <location>
        <begin position="327"/>
        <end position="348"/>
    </location>
</feature>